<dbReference type="Proteomes" id="UP000326029">
    <property type="component" value="Chromosome"/>
</dbReference>
<dbReference type="Proteomes" id="UP000642014">
    <property type="component" value="Unassembled WGS sequence"/>
</dbReference>
<reference evidence="3 6" key="1">
    <citation type="journal article" date="2014" name="Int. J. Syst. Evol. Microbiol.">
        <title>Complete genome sequence of Corynebacterium casei LMG S-19264T (=DSM 44701T), isolated from a smear-ripened cheese.</title>
        <authorList>
            <consortium name="US DOE Joint Genome Institute (JGI-PGF)"/>
            <person name="Walter F."/>
            <person name="Albersmeier A."/>
            <person name="Kalinowski J."/>
            <person name="Ruckert C."/>
        </authorList>
    </citation>
    <scope>NUCLEOTIDE SEQUENCE [LARGE SCALE GENOMIC DNA]</scope>
    <source>
        <strain evidence="3 6">JCM 4205</strain>
    </source>
</reference>
<name>A0AAV4KQ96_9ACTN</name>
<evidence type="ECO:0000313" key="3">
    <source>
        <dbReference type="EMBL" id="GGR47502.1"/>
    </source>
</evidence>
<evidence type="ECO:0000313" key="6">
    <source>
        <dbReference type="Proteomes" id="UP000642014"/>
    </source>
</evidence>
<dbReference type="AlphaFoldDB" id="A0AAV4KQ96"/>
<accession>A0AAV4KQ96</accession>
<gene>
    <name evidence="4" type="ORF">CP977_00135</name>
    <name evidence="3" type="ORF">GCM10010497_58590</name>
</gene>
<dbReference type="EMBL" id="CP023693">
    <property type="protein sequence ID" value="QEV30822.1"/>
    <property type="molecule type" value="Genomic_DNA"/>
</dbReference>
<feature type="region of interest" description="Disordered" evidence="1">
    <location>
        <begin position="210"/>
        <end position="234"/>
    </location>
</feature>
<evidence type="ECO:0000313" key="4">
    <source>
        <dbReference type="EMBL" id="QEV30822.1"/>
    </source>
</evidence>
<evidence type="ECO:0000313" key="5">
    <source>
        <dbReference type="Proteomes" id="UP000326029"/>
    </source>
</evidence>
<feature type="transmembrane region" description="Helical" evidence="2">
    <location>
        <begin position="50"/>
        <end position="73"/>
    </location>
</feature>
<reference evidence="3" key="3">
    <citation type="submission" date="2023-08" db="EMBL/GenBank/DDBJ databases">
        <authorList>
            <person name="Sun Q."/>
            <person name="Ohkuma M."/>
        </authorList>
    </citation>
    <scope>NUCLEOTIDE SEQUENCE</scope>
    <source>
        <strain evidence="3">JCM 4205</strain>
    </source>
</reference>
<keyword evidence="2" id="KW-0472">Membrane</keyword>
<evidence type="ECO:0000256" key="2">
    <source>
        <dbReference type="SAM" id="Phobius"/>
    </source>
</evidence>
<organism evidence="3 6">
    <name type="scientific">Streptomyces cinereoruber</name>
    <dbReference type="NCBI Taxonomy" id="67260"/>
    <lineage>
        <taxon>Bacteria</taxon>
        <taxon>Bacillati</taxon>
        <taxon>Actinomycetota</taxon>
        <taxon>Actinomycetes</taxon>
        <taxon>Kitasatosporales</taxon>
        <taxon>Streptomycetaceae</taxon>
        <taxon>Streptomyces</taxon>
    </lineage>
</organism>
<feature type="compositionally biased region" description="Polar residues" evidence="1">
    <location>
        <begin position="221"/>
        <end position="234"/>
    </location>
</feature>
<sequence length="234" mass="25487">MRRSRSTTAKFGESDALGTKVSALRAGTGPLQTTLLSWESGRMSPKDQGVAAVVAAGVAGTVTVADSFIGVWVGRRQVRDQAKVEHEQWLRGQRQEAFVDFLALWDEAVTQLDERTLNEYEIEILDQEDVWDTANEAVAEQMHRDRIPVARAAERVTMLGPRPVALAATAMMDALEDLATGIGAQYIPPEEGSGRGLGMYWQAQETSSARREAFVAEATKPLQTAPDTKQPSGT</sequence>
<dbReference type="EMBL" id="BMSJ01000014">
    <property type="protein sequence ID" value="GGR47502.1"/>
    <property type="molecule type" value="Genomic_DNA"/>
</dbReference>
<protein>
    <recommendedName>
        <fullName evidence="7">XRE family transcriptional regulator</fullName>
    </recommendedName>
</protein>
<proteinExistence type="predicted"/>
<keyword evidence="5" id="KW-1185">Reference proteome</keyword>
<evidence type="ECO:0008006" key="7">
    <source>
        <dbReference type="Google" id="ProtNLM"/>
    </source>
</evidence>
<keyword evidence="2" id="KW-0812">Transmembrane</keyword>
<reference evidence="4 5" key="2">
    <citation type="submission" date="2017-09" db="EMBL/GenBank/DDBJ databases">
        <authorList>
            <person name="Lee N."/>
            <person name="Cho B.-K."/>
        </authorList>
    </citation>
    <scope>NUCLEOTIDE SEQUENCE [LARGE SCALE GENOMIC DNA]</scope>
    <source>
        <strain evidence="4 5">ATCC 19740</strain>
    </source>
</reference>
<evidence type="ECO:0000256" key="1">
    <source>
        <dbReference type="SAM" id="MobiDB-lite"/>
    </source>
</evidence>
<keyword evidence="2" id="KW-1133">Transmembrane helix</keyword>